<keyword evidence="8" id="KW-1185">Reference proteome</keyword>
<gene>
    <name evidence="7" type="ORF">RGD00_11155</name>
</gene>
<dbReference type="GO" id="GO:0016491">
    <property type="term" value="F:oxidoreductase activity"/>
    <property type="evidence" value="ECO:0007669"/>
    <property type="project" value="UniProtKB-KW"/>
</dbReference>
<dbReference type="PROSITE" id="PS51349">
    <property type="entry name" value="FMN_HYDROXY_ACID_DH_2"/>
    <property type="match status" value="1"/>
</dbReference>
<comment type="caution">
    <text evidence="7">The sequence shown here is derived from an EMBL/GenBank/DDBJ whole genome shotgun (WGS) entry which is preliminary data.</text>
</comment>
<evidence type="ECO:0000313" key="8">
    <source>
        <dbReference type="Proteomes" id="UP001247754"/>
    </source>
</evidence>
<evidence type="ECO:0000256" key="2">
    <source>
        <dbReference type="ARBA" id="ARBA00022630"/>
    </source>
</evidence>
<comment type="similarity">
    <text evidence="5">Belongs to the FMN-dependent alpha-hydroxy acid dehydrogenase family.</text>
</comment>
<dbReference type="SUPFAM" id="SSF51395">
    <property type="entry name" value="FMN-linked oxidoreductases"/>
    <property type="match status" value="1"/>
</dbReference>
<dbReference type="PANTHER" id="PTHR10578:SF107">
    <property type="entry name" value="2-HYDROXYACID OXIDASE 1"/>
    <property type="match status" value="1"/>
</dbReference>
<organism evidence="7 8">
    <name type="scientific">Ruixingdingia sedimenti</name>
    <dbReference type="NCBI Taxonomy" id="3073604"/>
    <lineage>
        <taxon>Bacteria</taxon>
        <taxon>Pseudomonadati</taxon>
        <taxon>Pseudomonadota</taxon>
        <taxon>Alphaproteobacteria</taxon>
        <taxon>Rhodobacterales</taxon>
        <taxon>Paracoccaceae</taxon>
        <taxon>Ruixingdingia</taxon>
    </lineage>
</organism>
<dbReference type="InterPro" id="IPR037396">
    <property type="entry name" value="FMN_HAD"/>
</dbReference>
<evidence type="ECO:0000256" key="5">
    <source>
        <dbReference type="ARBA" id="ARBA00024042"/>
    </source>
</evidence>
<accession>A0ABU1F8J0</accession>
<comment type="cofactor">
    <cofactor evidence="1">
        <name>FMN</name>
        <dbReference type="ChEBI" id="CHEBI:58210"/>
    </cofactor>
</comment>
<evidence type="ECO:0000259" key="6">
    <source>
        <dbReference type="PROSITE" id="PS51349"/>
    </source>
</evidence>
<feature type="domain" description="FMN hydroxy acid dehydrogenase" evidence="6">
    <location>
        <begin position="5"/>
        <end position="391"/>
    </location>
</feature>
<dbReference type="InterPro" id="IPR000262">
    <property type="entry name" value="FMN-dep_DH"/>
</dbReference>
<dbReference type="PANTHER" id="PTHR10578">
    <property type="entry name" value="S -2-HYDROXY-ACID OXIDASE-RELATED"/>
    <property type="match status" value="1"/>
</dbReference>
<dbReference type="EMBL" id="JAVKPH010000011">
    <property type="protein sequence ID" value="MDR5653167.1"/>
    <property type="molecule type" value="Genomic_DNA"/>
</dbReference>
<dbReference type="Pfam" id="PF01070">
    <property type="entry name" value="FMN_dh"/>
    <property type="match status" value="1"/>
</dbReference>
<dbReference type="RefSeq" id="WP_310457409.1">
    <property type="nucleotide sequence ID" value="NZ_JAVKPH010000011.1"/>
</dbReference>
<proteinExistence type="inferred from homology"/>
<evidence type="ECO:0000256" key="4">
    <source>
        <dbReference type="ARBA" id="ARBA00023002"/>
    </source>
</evidence>
<evidence type="ECO:0000256" key="1">
    <source>
        <dbReference type="ARBA" id="ARBA00001917"/>
    </source>
</evidence>
<sequence length="392" mass="42385">MRIERLRRKALAVSDLRAMARANLPRGIFEYVARGTDDDLALRGNAAAFDAIGIQPRVARDVSAVSTACRFFGQDSAMPLAVAPTGFASLMWRDGEIASARAAEAAGIPFALSTGSITPMERIREVSRGRLWLQLYVWPQREMTHELVARARRAGFEALIVTVDTPVAPFRPYNLRNGFSIPFRVQPRNAADILRHPKWLLDVVFRRWLKQGPMVAENYPEALRVPVGKAAVGKFNLPFCADLAWDDIRTIRRLWDGPLIVKGIMHPDDAAAAVEAGADGIVVSNHGGRNLDAAVPTIRVLPQIADRVGGRAAVMLDSGIMRGADIAKALALGADGVLAGKAFLYGVGAAGEAGALRACEILQEELVRVMTFAGAATLADLRPDLLFPPPQT</sequence>
<keyword evidence="2" id="KW-0285">Flavoprotein</keyword>
<keyword evidence="4 7" id="KW-0560">Oxidoreductase</keyword>
<keyword evidence="3" id="KW-0288">FMN</keyword>
<evidence type="ECO:0000313" key="7">
    <source>
        <dbReference type="EMBL" id="MDR5653167.1"/>
    </source>
</evidence>
<dbReference type="PIRSF" id="PIRSF000138">
    <property type="entry name" value="Al-hdrx_acd_dh"/>
    <property type="match status" value="1"/>
</dbReference>
<dbReference type="InterPro" id="IPR012133">
    <property type="entry name" value="Alpha-hydoxy_acid_DH_FMN"/>
</dbReference>
<dbReference type="InterPro" id="IPR013785">
    <property type="entry name" value="Aldolase_TIM"/>
</dbReference>
<name>A0ABU1F8J0_9RHOB</name>
<reference evidence="7 8" key="1">
    <citation type="submission" date="2023-09" db="EMBL/GenBank/DDBJ databases">
        <title>Xinfangfangia sedmenti sp. nov., isolated the sedment.</title>
        <authorList>
            <person name="Xu L."/>
        </authorList>
    </citation>
    <scope>NUCLEOTIDE SEQUENCE [LARGE SCALE GENOMIC DNA]</scope>
    <source>
        <strain evidence="7 8">LG-4</strain>
    </source>
</reference>
<evidence type="ECO:0000256" key="3">
    <source>
        <dbReference type="ARBA" id="ARBA00022643"/>
    </source>
</evidence>
<dbReference type="CDD" id="cd02809">
    <property type="entry name" value="alpha_hydroxyacid_oxid_FMN"/>
    <property type="match status" value="1"/>
</dbReference>
<dbReference type="EC" id="1.-.-.-" evidence="7"/>
<dbReference type="Gene3D" id="3.20.20.70">
    <property type="entry name" value="Aldolase class I"/>
    <property type="match status" value="1"/>
</dbReference>
<dbReference type="Proteomes" id="UP001247754">
    <property type="component" value="Unassembled WGS sequence"/>
</dbReference>
<protein>
    <submittedName>
        <fullName evidence="7">Alpha-hydroxy acid oxidase</fullName>
        <ecNumber evidence="7">1.-.-.-</ecNumber>
    </submittedName>
</protein>